<dbReference type="EMBL" id="JARBHB010000013">
    <property type="protein sequence ID" value="KAJ8869481.1"/>
    <property type="molecule type" value="Genomic_DNA"/>
</dbReference>
<evidence type="ECO:0000313" key="2">
    <source>
        <dbReference type="Proteomes" id="UP001159363"/>
    </source>
</evidence>
<keyword evidence="2" id="KW-1185">Reference proteome</keyword>
<name>A0ABQ9GAQ9_9NEOP</name>
<proteinExistence type="predicted"/>
<gene>
    <name evidence="1" type="ORF">PR048_028472</name>
</gene>
<evidence type="ECO:0000313" key="1">
    <source>
        <dbReference type="EMBL" id="KAJ8869481.1"/>
    </source>
</evidence>
<accession>A0ABQ9GAQ9</accession>
<sequence length="71" mass="7741">MTPVFQASLLIKCPCVLIAINGSLTLTQLFILVIKEKGIYAQPDPYSGHPLSTQVQALALSYYLKDSNDEG</sequence>
<reference evidence="1 2" key="1">
    <citation type="submission" date="2023-02" db="EMBL/GenBank/DDBJ databases">
        <title>LHISI_Scaffold_Assembly.</title>
        <authorList>
            <person name="Stuart O.P."/>
            <person name="Cleave R."/>
            <person name="Magrath M.J.L."/>
            <person name="Mikheyev A.S."/>
        </authorList>
    </citation>
    <scope>NUCLEOTIDE SEQUENCE [LARGE SCALE GENOMIC DNA]</scope>
    <source>
        <strain evidence="1">Daus_M_001</strain>
        <tissue evidence="1">Leg muscle</tissue>
    </source>
</reference>
<dbReference type="Proteomes" id="UP001159363">
    <property type="component" value="Chromosome 12"/>
</dbReference>
<organism evidence="1 2">
    <name type="scientific">Dryococelus australis</name>
    <dbReference type="NCBI Taxonomy" id="614101"/>
    <lineage>
        <taxon>Eukaryota</taxon>
        <taxon>Metazoa</taxon>
        <taxon>Ecdysozoa</taxon>
        <taxon>Arthropoda</taxon>
        <taxon>Hexapoda</taxon>
        <taxon>Insecta</taxon>
        <taxon>Pterygota</taxon>
        <taxon>Neoptera</taxon>
        <taxon>Polyneoptera</taxon>
        <taxon>Phasmatodea</taxon>
        <taxon>Verophasmatodea</taxon>
        <taxon>Anareolatae</taxon>
        <taxon>Phasmatidae</taxon>
        <taxon>Eurycanthinae</taxon>
        <taxon>Dryococelus</taxon>
    </lineage>
</organism>
<comment type="caution">
    <text evidence="1">The sequence shown here is derived from an EMBL/GenBank/DDBJ whole genome shotgun (WGS) entry which is preliminary data.</text>
</comment>
<protein>
    <submittedName>
        <fullName evidence="1">Uncharacterized protein</fullName>
    </submittedName>
</protein>